<keyword evidence="1" id="KW-0812">Transmembrane</keyword>
<comment type="caution">
    <text evidence="2">The sequence shown here is derived from an EMBL/GenBank/DDBJ whole genome shotgun (WGS) entry which is preliminary data.</text>
</comment>
<gene>
    <name evidence="2" type="ORF">HUN84_10785</name>
</gene>
<dbReference type="Proteomes" id="UP000610527">
    <property type="component" value="Unassembled WGS sequence"/>
</dbReference>
<evidence type="ECO:0000313" key="3">
    <source>
        <dbReference type="Proteomes" id="UP000610527"/>
    </source>
</evidence>
<organism evidence="2 3">
    <name type="scientific">Staphylococcus borealis</name>
    <dbReference type="NCBI Taxonomy" id="2742203"/>
    <lineage>
        <taxon>Bacteria</taxon>
        <taxon>Bacillati</taxon>
        <taxon>Bacillota</taxon>
        <taxon>Bacilli</taxon>
        <taxon>Bacillales</taxon>
        <taxon>Staphylococcaceae</taxon>
        <taxon>Staphylococcus</taxon>
    </lineage>
</organism>
<keyword evidence="1" id="KW-1133">Transmembrane helix</keyword>
<feature type="transmembrane region" description="Helical" evidence="1">
    <location>
        <begin position="29"/>
        <end position="49"/>
    </location>
</feature>
<sequence length="263" mass="30241">MIDNFLLYIKRFPSLIEFTKQRIIDTWKWFAMLLIAQLGVIVIALITLSFIGIEDISKARWLYRLIAMMTFITLLATIFKSFKAYSQDYLITKSFQATPLVTAIANAILGSFICCILTLIVVLFKPVNFDESLIAFIVFFIMMVLFIVFISVTLGLLDIIYKNMTKLYFLIGIICFFIIPVIFIPSANENLMIQILKLNPLFYLIDGIATSAIYGVVNLYNITYHIYFVIILVIIGTVNFMLMRYVAHSKYKYSSHAIATKNK</sequence>
<dbReference type="GeneID" id="74186755"/>
<accession>A0ABX2LLN9</accession>
<feature type="transmembrane region" description="Helical" evidence="1">
    <location>
        <begin position="99"/>
        <end position="124"/>
    </location>
</feature>
<feature type="transmembrane region" description="Helical" evidence="1">
    <location>
        <begin position="167"/>
        <end position="188"/>
    </location>
</feature>
<keyword evidence="3" id="KW-1185">Reference proteome</keyword>
<feature type="transmembrane region" description="Helical" evidence="1">
    <location>
        <begin position="226"/>
        <end position="247"/>
    </location>
</feature>
<feature type="transmembrane region" description="Helical" evidence="1">
    <location>
        <begin position="136"/>
        <end position="161"/>
    </location>
</feature>
<dbReference type="EMBL" id="JABVEG010000007">
    <property type="protein sequence ID" value="NUI83200.1"/>
    <property type="molecule type" value="Genomic_DNA"/>
</dbReference>
<feature type="transmembrane region" description="Helical" evidence="1">
    <location>
        <begin position="200"/>
        <end position="220"/>
    </location>
</feature>
<dbReference type="RefSeq" id="WP_053030357.1">
    <property type="nucleotide sequence ID" value="NZ_CUEE01000007.1"/>
</dbReference>
<evidence type="ECO:0000256" key="1">
    <source>
        <dbReference type="SAM" id="Phobius"/>
    </source>
</evidence>
<keyword evidence="1" id="KW-0472">Membrane</keyword>
<protein>
    <submittedName>
        <fullName evidence="2">Teichoic acid transporter</fullName>
    </submittedName>
</protein>
<evidence type="ECO:0000313" key="2">
    <source>
        <dbReference type="EMBL" id="NUI83200.1"/>
    </source>
</evidence>
<reference evidence="2 3" key="1">
    <citation type="submission" date="2020-06" db="EMBL/GenBank/DDBJ databases">
        <title>Staphylococcus borealis sp. nov. -A novel member of the Staphylococcaceae family isolated from skin and blood in humans.</title>
        <authorList>
            <person name="Pain M."/>
            <person name="Wolden R."/>
            <person name="Jaen-Luchoro D."/>
            <person name="Salva-Serra F."/>
            <person name="Iglesias B.P."/>
            <person name="Karlsson R."/>
            <person name="Klingenberg C."/>
            <person name="Cavanagh J.P."/>
        </authorList>
    </citation>
    <scope>NUCLEOTIDE SEQUENCE [LARGE SCALE GENOMIC DNA]</scope>
    <source>
        <strain evidence="2 3">58-22</strain>
    </source>
</reference>
<feature type="transmembrane region" description="Helical" evidence="1">
    <location>
        <begin position="61"/>
        <end position="79"/>
    </location>
</feature>
<proteinExistence type="predicted"/>
<name>A0ABX2LLN9_9STAP</name>